<dbReference type="Gene3D" id="1.25.40.10">
    <property type="entry name" value="Tetratricopeptide repeat domain"/>
    <property type="match status" value="1"/>
</dbReference>
<reference evidence="1" key="1">
    <citation type="submission" date="2021-02" db="EMBL/GenBank/DDBJ databases">
        <title>Genome-Resolved Metagenomics of a Microbial Community Performing Photosynthetic Biological Nutrient Removal.</title>
        <authorList>
            <person name="Mcdaniel E.A."/>
        </authorList>
    </citation>
    <scope>NUCLEOTIDE SEQUENCE</scope>
    <source>
        <strain evidence="1">UWPOB_OBS1</strain>
    </source>
</reference>
<name>A0A8J7PC31_9BACT</name>
<comment type="caution">
    <text evidence="1">The sequence shown here is derived from an EMBL/GenBank/DDBJ whole genome shotgun (WGS) entry which is preliminary data.</text>
</comment>
<dbReference type="Proteomes" id="UP000664277">
    <property type="component" value="Unassembled WGS sequence"/>
</dbReference>
<dbReference type="SUPFAM" id="SSF48452">
    <property type="entry name" value="TPR-like"/>
    <property type="match status" value="1"/>
</dbReference>
<proteinExistence type="predicted"/>
<sequence length="163" mass="18773">MVEIDAMLRKEPGNIRLTEKKIAGLHLLGRDLEASELCDQSVNIGLDSAIVWYFKGYFKFKEGKWEDSVRFLDKAFEKGSIESLGLKSLCLRKMNRNRECIEFATKYLQRFPDMAELYFNRGMAMKSLNQDQKLVCSDLKRAAELNPSVRDSYVNTCLGGKER</sequence>
<evidence type="ECO:0000313" key="2">
    <source>
        <dbReference type="Proteomes" id="UP000664277"/>
    </source>
</evidence>
<dbReference type="InterPro" id="IPR011990">
    <property type="entry name" value="TPR-like_helical_dom_sf"/>
</dbReference>
<gene>
    <name evidence="1" type="ORF">J0M35_16360</name>
</gene>
<accession>A0A8J7PC31</accession>
<dbReference type="AlphaFoldDB" id="A0A8J7PC31"/>
<dbReference type="EMBL" id="JAFLCK010000027">
    <property type="protein sequence ID" value="MBN8661942.1"/>
    <property type="molecule type" value="Genomic_DNA"/>
</dbReference>
<evidence type="ECO:0000313" key="1">
    <source>
        <dbReference type="EMBL" id="MBN8661942.1"/>
    </source>
</evidence>
<organism evidence="1 2">
    <name type="scientific">Candidatus Obscuribacter phosphatis</name>
    <dbReference type="NCBI Taxonomy" id="1906157"/>
    <lineage>
        <taxon>Bacteria</taxon>
        <taxon>Bacillati</taxon>
        <taxon>Candidatus Melainabacteria</taxon>
        <taxon>Candidatus Obscuribacterales</taxon>
        <taxon>Candidatus Obscuribacteraceae</taxon>
        <taxon>Candidatus Obscuribacter</taxon>
    </lineage>
</organism>
<protein>
    <recommendedName>
        <fullName evidence="3">Tetratricopeptide repeat protein</fullName>
    </recommendedName>
</protein>
<evidence type="ECO:0008006" key="3">
    <source>
        <dbReference type="Google" id="ProtNLM"/>
    </source>
</evidence>